<dbReference type="InterPro" id="IPR008972">
    <property type="entry name" value="Cupredoxin"/>
</dbReference>
<dbReference type="PROSITE" id="PS51257">
    <property type="entry name" value="PROKAR_LIPOPROTEIN"/>
    <property type="match status" value="1"/>
</dbReference>
<feature type="compositionally biased region" description="Low complexity" evidence="4">
    <location>
        <begin position="133"/>
        <end position="154"/>
    </location>
</feature>
<dbReference type="InterPro" id="IPR028871">
    <property type="entry name" value="BlueCu_1_BS"/>
</dbReference>
<keyword evidence="3" id="KW-0325">Glycoprotein</keyword>
<evidence type="ECO:0000256" key="3">
    <source>
        <dbReference type="ARBA" id="ARBA00023180"/>
    </source>
</evidence>
<evidence type="ECO:0000256" key="6">
    <source>
        <dbReference type="SAM" id="SignalP"/>
    </source>
</evidence>
<keyword evidence="5" id="KW-0812">Transmembrane</keyword>
<evidence type="ECO:0000256" key="5">
    <source>
        <dbReference type="SAM" id="Phobius"/>
    </source>
</evidence>
<dbReference type="FunFam" id="2.60.40.420:FF:000003">
    <property type="entry name" value="Blue copper"/>
    <property type="match status" value="1"/>
</dbReference>
<proteinExistence type="predicted"/>
<organism evidence="8 9">
    <name type="scientific">Papaver atlanticum</name>
    <dbReference type="NCBI Taxonomy" id="357466"/>
    <lineage>
        <taxon>Eukaryota</taxon>
        <taxon>Viridiplantae</taxon>
        <taxon>Streptophyta</taxon>
        <taxon>Embryophyta</taxon>
        <taxon>Tracheophyta</taxon>
        <taxon>Spermatophyta</taxon>
        <taxon>Magnoliopsida</taxon>
        <taxon>Ranunculales</taxon>
        <taxon>Papaveraceae</taxon>
        <taxon>Papaveroideae</taxon>
        <taxon>Papaver</taxon>
    </lineage>
</organism>
<keyword evidence="5" id="KW-1133">Transmembrane helix</keyword>
<dbReference type="Pfam" id="PF02298">
    <property type="entry name" value="Cu_bind_like"/>
    <property type="match status" value="1"/>
</dbReference>
<dbReference type="PROSITE" id="PS51485">
    <property type="entry name" value="PHYTOCYANIN"/>
    <property type="match status" value="1"/>
</dbReference>
<evidence type="ECO:0000313" key="9">
    <source>
        <dbReference type="Proteomes" id="UP001202328"/>
    </source>
</evidence>
<keyword evidence="2" id="KW-0186">Copper</keyword>
<keyword evidence="1" id="KW-0479">Metal-binding</keyword>
<dbReference type="Proteomes" id="UP001202328">
    <property type="component" value="Unassembled WGS sequence"/>
</dbReference>
<feature type="chain" id="PRO_5041934324" description="Phytocyanin domain-containing protein" evidence="6">
    <location>
        <begin position="25"/>
        <end position="181"/>
    </location>
</feature>
<feature type="transmembrane region" description="Helical" evidence="5">
    <location>
        <begin position="162"/>
        <end position="180"/>
    </location>
</feature>
<keyword evidence="5" id="KW-0472">Membrane</keyword>
<keyword evidence="6" id="KW-0732">Signal</keyword>
<name>A0AAD4SAF9_9MAGN</name>
<dbReference type="InterPro" id="IPR003245">
    <property type="entry name" value="Phytocyanin_dom"/>
</dbReference>
<dbReference type="GO" id="GO:0046872">
    <property type="term" value="F:metal ion binding"/>
    <property type="evidence" value="ECO:0007669"/>
    <property type="project" value="UniProtKB-KW"/>
</dbReference>
<evidence type="ECO:0000256" key="2">
    <source>
        <dbReference type="ARBA" id="ARBA00023008"/>
    </source>
</evidence>
<evidence type="ECO:0000256" key="1">
    <source>
        <dbReference type="ARBA" id="ARBA00022723"/>
    </source>
</evidence>
<dbReference type="EMBL" id="JAJJMB010012264">
    <property type="protein sequence ID" value="KAI3879243.1"/>
    <property type="molecule type" value="Genomic_DNA"/>
</dbReference>
<evidence type="ECO:0000313" key="8">
    <source>
        <dbReference type="EMBL" id="KAI3879243.1"/>
    </source>
</evidence>
<dbReference type="GO" id="GO:0005886">
    <property type="term" value="C:plasma membrane"/>
    <property type="evidence" value="ECO:0007669"/>
    <property type="project" value="TreeGrafter"/>
</dbReference>
<feature type="domain" description="Phytocyanin" evidence="7">
    <location>
        <begin position="25"/>
        <end position="124"/>
    </location>
</feature>
<evidence type="ECO:0000256" key="4">
    <source>
        <dbReference type="SAM" id="MobiDB-lite"/>
    </source>
</evidence>
<gene>
    <name evidence="8" type="ORF">MKW98_028810</name>
</gene>
<dbReference type="SUPFAM" id="SSF49503">
    <property type="entry name" value="Cupredoxins"/>
    <property type="match status" value="1"/>
</dbReference>
<protein>
    <recommendedName>
        <fullName evidence="7">Phytocyanin domain-containing protein</fullName>
    </recommendedName>
</protein>
<dbReference type="AlphaFoldDB" id="A0AAD4SAF9"/>
<dbReference type="PROSITE" id="PS00196">
    <property type="entry name" value="COPPER_BLUE"/>
    <property type="match status" value="1"/>
</dbReference>
<evidence type="ECO:0000259" key="7">
    <source>
        <dbReference type="PROSITE" id="PS51485"/>
    </source>
</evidence>
<keyword evidence="9" id="KW-1185">Reference proteome</keyword>
<accession>A0AAD4SAF9</accession>
<dbReference type="GO" id="GO:0009055">
    <property type="term" value="F:electron transfer activity"/>
    <property type="evidence" value="ECO:0007669"/>
    <property type="project" value="InterPro"/>
</dbReference>
<feature type="signal peptide" evidence="6">
    <location>
        <begin position="1"/>
        <end position="24"/>
    </location>
</feature>
<comment type="caution">
    <text evidence="8">The sequence shown here is derived from an EMBL/GenBank/DDBJ whole genome shotgun (WGS) entry which is preliminary data.</text>
</comment>
<sequence>MAKAGAAVLCAITLLFSCFMLSLATDYTVGDTAGWASGVNYDTWLSGKTFAVGDTLVFNYGSGAHSVAEVSKTDYEGCSSANALASESDGATTITLNKAGTRYFICGIPGHCSNGMKLAVTVGGAGGTGTGGSTTTPTPTPTTTTPTTTTTTPTTITPSSSFVLVPSVTMLLFTLMSFLMF</sequence>
<dbReference type="CDD" id="cd04216">
    <property type="entry name" value="Phytocyanin"/>
    <property type="match status" value="1"/>
</dbReference>
<reference evidence="8" key="1">
    <citation type="submission" date="2022-04" db="EMBL/GenBank/DDBJ databases">
        <title>A functionally conserved STORR gene fusion in Papaver species that diverged 16.8 million years ago.</title>
        <authorList>
            <person name="Catania T."/>
        </authorList>
    </citation>
    <scope>NUCLEOTIDE SEQUENCE</scope>
    <source>
        <strain evidence="8">S-188037</strain>
    </source>
</reference>
<dbReference type="PANTHER" id="PTHR33021">
    <property type="entry name" value="BLUE COPPER PROTEIN"/>
    <property type="match status" value="1"/>
</dbReference>
<dbReference type="PANTHER" id="PTHR33021:SF193">
    <property type="entry name" value="OS06G0218600 PROTEIN"/>
    <property type="match status" value="1"/>
</dbReference>
<dbReference type="Gene3D" id="2.60.40.420">
    <property type="entry name" value="Cupredoxins - blue copper proteins"/>
    <property type="match status" value="1"/>
</dbReference>
<dbReference type="InterPro" id="IPR039391">
    <property type="entry name" value="Phytocyanin-like"/>
</dbReference>
<feature type="region of interest" description="Disordered" evidence="4">
    <location>
        <begin position="128"/>
        <end position="154"/>
    </location>
</feature>